<organism evidence="3 4">
    <name type="scientific">Fistulifera solaris</name>
    <name type="common">Oleaginous diatom</name>
    <dbReference type="NCBI Taxonomy" id="1519565"/>
    <lineage>
        <taxon>Eukaryota</taxon>
        <taxon>Sar</taxon>
        <taxon>Stramenopiles</taxon>
        <taxon>Ochrophyta</taxon>
        <taxon>Bacillariophyta</taxon>
        <taxon>Bacillariophyceae</taxon>
        <taxon>Bacillariophycidae</taxon>
        <taxon>Naviculales</taxon>
        <taxon>Naviculaceae</taxon>
        <taxon>Fistulifera</taxon>
    </lineage>
</organism>
<dbReference type="EMBL" id="BDSP01000289">
    <property type="protein sequence ID" value="GAX29349.1"/>
    <property type="molecule type" value="Genomic_DNA"/>
</dbReference>
<dbReference type="Pfam" id="PF21743">
    <property type="entry name" value="PTM_DIR17_Tudor"/>
    <property type="match status" value="1"/>
</dbReference>
<keyword evidence="4" id="KW-1185">Reference proteome</keyword>
<dbReference type="AlphaFoldDB" id="A0A1Z5KST4"/>
<evidence type="ECO:0000259" key="2">
    <source>
        <dbReference type="Pfam" id="PF21743"/>
    </source>
</evidence>
<name>A0A1Z5KST4_FISSO</name>
<protein>
    <recommendedName>
        <fullName evidence="2">PTM/DIR17-like Tudor domain-containing protein</fullName>
    </recommendedName>
</protein>
<evidence type="ECO:0000313" key="4">
    <source>
        <dbReference type="Proteomes" id="UP000198406"/>
    </source>
</evidence>
<dbReference type="InterPro" id="IPR047365">
    <property type="entry name" value="Tudor_AtPTM-like"/>
</dbReference>
<feature type="domain" description="PTM/DIR17-like Tudor" evidence="2">
    <location>
        <begin position="469"/>
        <end position="522"/>
    </location>
</feature>
<sequence length="523" mass="60095">MPINKFPSIPVATWPEALPHPEETEILSVVVYPDCMRWALHVRVRDHFRVKCWWKTFGSALPEDESLSLIDILPPYVHPSFMGNRIGPQAIQEWSFVRRITFWTVYVMTVDKTIDAAPVMHHLFRDVPCRFFAVQHSDFFADQAPDIQDVPIFLVSSLQAVLRDAEEDDGPPPSILLLDTNQTPLQYAACDGTQVLGFGTGPSWNIPLSGPQEIFSRSRATQPSNLPAYQQLVGIVYSWEHQTKDNKQYIWIYGSNKSHVERIEGILKQVKSRNTIIRTIPDLVHRGIDEVLKDQTSIHGEMNDPMDLILVGQRIKIKLSEQSYVFATVRNRISGTSKDAGIMEYQYSVELDDGKHQQLLRMEQVLLSLEFYIEHMKEEKNYLSQESENEYVTFLDRKVEGARSVLFLFEKEWNRLRASQKGVATYSTPPRKEVQSYSQVTMSQEERDASHKAAQEADPAASRKLSYVGRRVGKHFEQGLFYGTVKRWDPAAIVDDGVDYWVVDYDDGDTEDYEEDELQTILL</sequence>
<comment type="caution">
    <text evidence="3">The sequence shown here is derived from an EMBL/GenBank/DDBJ whole genome shotgun (WGS) entry which is preliminary data.</text>
</comment>
<evidence type="ECO:0000256" key="1">
    <source>
        <dbReference type="SAM" id="MobiDB-lite"/>
    </source>
</evidence>
<proteinExistence type="predicted"/>
<feature type="region of interest" description="Disordered" evidence="1">
    <location>
        <begin position="427"/>
        <end position="461"/>
    </location>
</feature>
<gene>
    <name evidence="3" type="ORF">FisN_16Hh216</name>
</gene>
<reference evidence="3 4" key="1">
    <citation type="journal article" date="2015" name="Plant Cell">
        <title>Oil accumulation by the oleaginous diatom Fistulifera solaris as revealed by the genome and transcriptome.</title>
        <authorList>
            <person name="Tanaka T."/>
            <person name="Maeda Y."/>
            <person name="Veluchamy A."/>
            <person name="Tanaka M."/>
            <person name="Abida H."/>
            <person name="Marechal E."/>
            <person name="Bowler C."/>
            <person name="Muto M."/>
            <person name="Sunaga Y."/>
            <person name="Tanaka M."/>
            <person name="Yoshino T."/>
            <person name="Taniguchi T."/>
            <person name="Fukuda Y."/>
            <person name="Nemoto M."/>
            <person name="Matsumoto M."/>
            <person name="Wong P.S."/>
            <person name="Aburatani S."/>
            <person name="Fujibuchi W."/>
        </authorList>
    </citation>
    <scope>NUCLEOTIDE SEQUENCE [LARGE SCALE GENOMIC DNA]</scope>
    <source>
        <strain evidence="3 4">JPCC DA0580</strain>
    </source>
</reference>
<dbReference type="InParanoid" id="A0A1Z5KST4"/>
<feature type="compositionally biased region" description="Basic and acidic residues" evidence="1">
    <location>
        <begin position="444"/>
        <end position="455"/>
    </location>
</feature>
<evidence type="ECO:0000313" key="3">
    <source>
        <dbReference type="EMBL" id="GAX29349.1"/>
    </source>
</evidence>
<accession>A0A1Z5KST4</accession>
<dbReference type="Proteomes" id="UP000198406">
    <property type="component" value="Unassembled WGS sequence"/>
</dbReference>